<organism evidence="2 3">
    <name type="scientific">Thermobispora bispora (strain ATCC 19993 / DSM 43833 / CBS 139.67 / JCM 10125 / KCTC 9307 / NBRC 14880 / R51)</name>
    <dbReference type="NCBI Taxonomy" id="469371"/>
    <lineage>
        <taxon>Bacteria</taxon>
        <taxon>Bacillati</taxon>
        <taxon>Actinomycetota</taxon>
        <taxon>Actinomycetes</taxon>
        <taxon>Streptosporangiales</taxon>
        <taxon>Streptosporangiaceae</taxon>
        <taxon>Thermobispora</taxon>
    </lineage>
</organism>
<dbReference type="KEGG" id="tbi:Tbis_2850"/>
<proteinExistence type="predicted"/>
<gene>
    <name evidence="2" type="ordered locus">Tbis_2850</name>
</gene>
<dbReference type="EMBL" id="CP001874">
    <property type="protein sequence ID" value="ADG89549.1"/>
    <property type="molecule type" value="Genomic_DNA"/>
</dbReference>
<evidence type="ECO:0000313" key="3">
    <source>
        <dbReference type="Proteomes" id="UP000006640"/>
    </source>
</evidence>
<dbReference type="AlphaFoldDB" id="D6Y6Q8"/>
<name>D6Y6Q8_THEBD</name>
<dbReference type="InterPro" id="IPR007214">
    <property type="entry name" value="YbaK/aa-tRNA-synth-assoc-dom"/>
</dbReference>
<dbReference type="HOGENOM" id="CLU_104555_0_0_11"/>
<dbReference type="STRING" id="469371.Tbis_2850"/>
<protein>
    <submittedName>
        <fullName evidence="2">YbaK/prolyl-tRNA synthetase associated region</fullName>
    </submittedName>
</protein>
<dbReference type="Proteomes" id="UP000006640">
    <property type="component" value="Chromosome"/>
</dbReference>
<feature type="domain" description="YbaK/aminoacyl-tRNA synthetase-associated" evidence="1">
    <location>
        <begin position="37"/>
        <end position="159"/>
    </location>
</feature>
<sequence>MALEWVPAADRPDLLAEPTAKAVAAKGIDAKVAAIDPELADTAAFCAHYGVAPEDSANCVIVAAKRGGQTRYAAVMVLASHRADINGVVRRHLEARKASFAPHDEAVSLTGMEYGGITPIGLPEDWPVLVDENVTRRPFVVIGSGLRRSKLALSGAALVEATGAEVLSLAL</sequence>
<dbReference type="eggNOG" id="COG2606">
    <property type="taxonomic scope" value="Bacteria"/>
</dbReference>
<evidence type="ECO:0000259" key="1">
    <source>
        <dbReference type="Pfam" id="PF04073"/>
    </source>
</evidence>
<dbReference type="PANTHER" id="PTHR30411:SF1">
    <property type="entry name" value="CYTOPLASMIC PROTEIN"/>
    <property type="match status" value="1"/>
</dbReference>
<keyword evidence="2" id="KW-0436">Ligase</keyword>
<dbReference type="CDD" id="cd04939">
    <property type="entry name" value="PA2301"/>
    <property type="match status" value="1"/>
</dbReference>
<dbReference type="OrthoDB" id="9796920at2"/>
<accession>D6Y6Q8</accession>
<dbReference type="SUPFAM" id="SSF55826">
    <property type="entry name" value="YbaK/ProRS associated domain"/>
    <property type="match status" value="1"/>
</dbReference>
<dbReference type="RefSeq" id="WP_013133082.1">
    <property type="nucleotide sequence ID" value="NC_014165.1"/>
</dbReference>
<evidence type="ECO:0000313" key="2">
    <source>
        <dbReference type="EMBL" id="ADG89549.1"/>
    </source>
</evidence>
<dbReference type="InterPro" id="IPR036754">
    <property type="entry name" value="YbaK/aa-tRNA-synt-asso_dom_sf"/>
</dbReference>
<dbReference type="GO" id="GO:0004812">
    <property type="term" value="F:aminoacyl-tRNA ligase activity"/>
    <property type="evidence" value="ECO:0007669"/>
    <property type="project" value="UniProtKB-KW"/>
</dbReference>
<keyword evidence="2" id="KW-0030">Aminoacyl-tRNA synthetase</keyword>
<reference evidence="2 3" key="1">
    <citation type="submission" date="2010-01" db="EMBL/GenBank/DDBJ databases">
        <title>The complete genome of Thermobispora bispora DSM 43833.</title>
        <authorList>
            <consortium name="US DOE Joint Genome Institute (JGI-PGF)"/>
            <person name="Lucas S."/>
            <person name="Copeland A."/>
            <person name="Lapidus A."/>
            <person name="Glavina del Rio T."/>
            <person name="Dalin E."/>
            <person name="Tice H."/>
            <person name="Bruce D."/>
            <person name="Goodwin L."/>
            <person name="Pitluck S."/>
            <person name="Kyrpides N."/>
            <person name="Mavromatis K."/>
            <person name="Ivanova N."/>
            <person name="Mikhailova N."/>
            <person name="Chertkov O."/>
            <person name="Brettin T."/>
            <person name="Detter J.C."/>
            <person name="Han C."/>
            <person name="Larimer F."/>
            <person name="Land M."/>
            <person name="Hauser L."/>
            <person name="Markowitz V."/>
            <person name="Cheng J.-F."/>
            <person name="Hugenholtz P."/>
            <person name="Woyke T."/>
            <person name="Wu D."/>
            <person name="Jando M."/>
            <person name="Schneider S."/>
            <person name="Klenk H.-P."/>
            <person name="Eisen J.A."/>
        </authorList>
    </citation>
    <scope>NUCLEOTIDE SEQUENCE [LARGE SCALE GENOMIC DNA]</scope>
    <source>
        <strain evidence="3">ATCC 19993 / DSM 43833 / CBS 139.67 / JCM 10125 / KCTC 9307 / NBRC 14880 / R51</strain>
    </source>
</reference>
<keyword evidence="3" id="KW-1185">Reference proteome</keyword>
<dbReference type="Gene3D" id="3.90.960.10">
    <property type="entry name" value="YbaK/aminoacyl-tRNA synthetase-associated domain"/>
    <property type="match status" value="1"/>
</dbReference>
<dbReference type="GO" id="GO:0002161">
    <property type="term" value="F:aminoacyl-tRNA deacylase activity"/>
    <property type="evidence" value="ECO:0007669"/>
    <property type="project" value="InterPro"/>
</dbReference>
<dbReference type="PANTHER" id="PTHR30411">
    <property type="entry name" value="CYTOPLASMIC PROTEIN"/>
    <property type="match status" value="1"/>
</dbReference>
<dbReference type="Pfam" id="PF04073">
    <property type="entry name" value="tRNA_edit"/>
    <property type="match status" value="1"/>
</dbReference>